<evidence type="ECO:0000256" key="1">
    <source>
        <dbReference type="SAM" id="Phobius"/>
    </source>
</evidence>
<dbReference type="STRING" id="549789.NIES30_04825"/>
<dbReference type="AlphaFoldDB" id="A0A1U7J990"/>
<dbReference type="RefSeq" id="WP_073607274.1">
    <property type="nucleotide sequence ID" value="NZ_MRCG01000002.1"/>
</dbReference>
<feature type="transmembrane region" description="Helical" evidence="1">
    <location>
        <begin position="13"/>
        <end position="30"/>
    </location>
</feature>
<feature type="transmembrane region" description="Helical" evidence="1">
    <location>
        <begin position="51"/>
        <end position="71"/>
    </location>
</feature>
<name>A0A1U7J990_9CYAN</name>
<reference evidence="2 3" key="1">
    <citation type="submission" date="2016-11" db="EMBL/GenBank/DDBJ databases">
        <title>Draft Genome Sequences of Nine Cyanobacterial Strains from Diverse Habitats.</title>
        <authorList>
            <person name="Zhu T."/>
            <person name="Hou S."/>
            <person name="Lu X."/>
            <person name="Hess W.R."/>
        </authorList>
    </citation>
    <scope>NUCLEOTIDE SEQUENCE [LARGE SCALE GENOMIC DNA]</scope>
    <source>
        <strain evidence="2 3">NIES-30</strain>
    </source>
</reference>
<sequence length="105" mass="10834">MTALSSLPVDFDTATIAGTALWAIALYWGFSPLADRVISAFENWLGEDSPAASLLSVLPFLAVGGLAHYGLTLSLGGSWAVSLGVLAAMGCGVYELGRRDGQASE</sequence>
<comment type="caution">
    <text evidence="2">The sequence shown here is derived from an EMBL/GenBank/DDBJ whole genome shotgun (WGS) entry which is preliminary data.</text>
</comment>
<gene>
    <name evidence="2" type="ORF">NIES30_04825</name>
</gene>
<protein>
    <submittedName>
        <fullName evidence="2">Uncharacterized protein</fullName>
    </submittedName>
</protein>
<dbReference type="EMBL" id="MRCG01000002">
    <property type="protein sequence ID" value="OKH50034.1"/>
    <property type="molecule type" value="Genomic_DNA"/>
</dbReference>
<feature type="transmembrane region" description="Helical" evidence="1">
    <location>
        <begin position="77"/>
        <end position="97"/>
    </location>
</feature>
<keyword evidence="1" id="KW-0812">Transmembrane</keyword>
<accession>A0A1U7J990</accession>
<evidence type="ECO:0000313" key="2">
    <source>
        <dbReference type="EMBL" id="OKH50034.1"/>
    </source>
</evidence>
<organism evidence="2 3">
    <name type="scientific">Phormidium tenue NIES-30</name>
    <dbReference type="NCBI Taxonomy" id="549789"/>
    <lineage>
        <taxon>Bacteria</taxon>
        <taxon>Bacillati</taxon>
        <taxon>Cyanobacteriota</taxon>
        <taxon>Cyanophyceae</taxon>
        <taxon>Oscillatoriophycideae</taxon>
        <taxon>Oscillatoriales</taxon>
        <taxon>Oscillatoriaceae</taxon>
        <taxon>Phormidium</taxon>
    </lineage>
</organism>
<proteinExistence type="predicted"/>
<keyword evidence="1" id="KW-0472">Membrane</keyword>
<keyword evidence="3" id="KW-1185">Reference proteome</keyword>
<dbReference type="Proteomes" id="UP000185557">
    <property type="component" value="Unassembled WGS sequence"/>
</dbReference>
<evidence type="ECO:0000313" key="3">
    <source>
        <dbReference type="Proteomes" id="UP000185557"/>
    </source>
</evidence>
<keyword evidence="1" id="KW-1133">Transmembrane helix</keyword>